<evidence type="ECO:0000313" key="1">
    <source>
        <dbReference type="EMBL" id="SVB68487.1"/>
    </source>
</evidence>
<name>A0A382G1U8_9ZZZZ</name>
<sequence length="43" mass="5068">MKCPISIPLFEPEAFHTQNYKKLYNNVGVSFINKKAPVRRLFK</sequence>
<protein>
    <submittedName>
        <fullName evidence="1">Uncharacterized protein</fullName>
    </submittedName>
</protein>
<organism evidence="1">
    <name type="scientific">marine metagenome</name>
    <dbReference type="NCBI Taxonomy" id="408172"/>
    <lineage>
        <taxon>unclassified sequences</taxon>
        <taxon>metagenomes</taxon>
        <taxon>ecological metagenomes</taxon>
    </lineage>
</organism>
<accession>A0A382G1U8</accession>
<dbReference type="EMBL" id="UINC01052770">
    <property type="protein sequence ID" value="SVB68487.1"/>
    <property type="molecule type" value="Genomic_DNA"/>
</dbReference>
<feature type="non-terminal residue" evidence="1">
    <location>
        <position position="43"/>
    </location>
</feature>
<dbReference type="AlphaFoldDB" id="A0A382G1U8"/>
<gene>
    <name evidence="1" type="ORF">METZ01_LOCUS221341</name>
</gene>
<reference evidence="1" key="1">
    <citation type="submission" date="2018-05" db="EMBL/GenBank/DDBJ databases">
        <authorList>
            <person name="Lanie J.A."/>
            <person name="Ng W.-L."/>
            <person name="Kazmierczak K.M."/>
            <person name="Andrzejewski T.M."/>
            <person name="Davidsen T.M."/>
            <person name="Wayne K.J."/>
            <person name="Tettelin H."/>
            <person name="Glass J.I."/>
            <person name="Rusch D."/>
            <person name="Podicherti R."/>
            <person name="Tsui H.-C.T."/>
            <person name="Winkler M.E."/>
        </authorList>
    </citation>
    <scope>NUCLEOTIDE SEQUENCE</scope>
</reference>
<proteinExistence type="predicted"/>